<sequence length="345" mass="37774">MAEGGNDDVAGEPAGPATVATGDDLRIVSLLPSLTDIVAELGLAERVVGVTHECDNGLVLERAGKGPVVVTESFIDPKAEQKEINDAVIESLAQNHSLYALKEDSLRPLAPTHVLTQSLCDVCAVAFEQVKSKCSRLLADKPYKLLSVEPSTLQDVRESITLVGNNLGASREAIDAALKRFDTKKAAIEAAVEEHLSQGGGEKPRVAVLEWCEPMFTGGHWIQEMVEAAGGSYSLAKKGERSRVMSQEELKEYDPDVIVMAFCGFDLERCEADTRKILMDQQGEHYAWWSQLRAVRDGRVFCTDGNQYFSRPSHQLVDGIGVLAQVMHGVPRQDASERRWTRLTL</sequence>
<accession>A0AAX4PDK4</accession>
<dbReference type="InterPro" id="IPR002491">
    <property type="entry name" value="ABC_transptr_periplasmic_BD"/>
</dbReference>
<organism evidence="2 3">
    <name type="scientific">Chloropicon roscoffensis</name>
    <dbReference type="NCBI Taxonomy" id="1461544"/>
    <lineage>
        <taxon>Eukaryota</taxon>
        <taxon>Viridiplantae</taxon>
        <taxon>Chlorophyta</taxon>
        <taxon>Chloropicophyceae</taxon>
        <taxon>Chloropicales</taxon>
        <taxon>Chloropicaceae</taxon>
        <taxon>Chloropicon</taxon>
    </lineage>
</organism>
<evidence type="ECO:0000313" key="3">
    <source>
        <dbReference type="Proteomes" id="UP001472866"/>
    </source>
</evidence>
<protein>
    <submittedName>
        <fullName evidence="2">Fe/B12 periplasmic-binding domain-containing protein</fullName>
    </submittedName>
</protein>
<dbReference type="PANTHER" id="PTHR42860:SF1">
    <property type="entry name" value="VITAMIN B12-BINDING PROTEIN"/>
    <property type="match status" value="1"/>
</dbReference>
<dbReference type="Proteomes" id="UP001472866">
    <property type="component" value="Chromosome 08"/>
</dbReference>
<dbReference type="EMBL" id="CP151508">
    <property type="protein sequence ID" value="WZN63799.1"/>
    <property type="molecule type" value="Genomic_DNA"/>
</dbReference>
<proteinExistence type="predicted"/>
<dbReference type="AlphaFoldDB" id="A0AAX4PDK4"/>
<evidence type="ECO:0000313" key="2">
    <source>
        <dbReference type="EMBL" id="WZN63799.1"/>
    </source>
</evidence>
<name>A0AAX4PDK4_9CHLO</name>
<reference evidence="2 3" key="1">
    <citation type="submission" date="2024-03" db="EMBL/GenBank/DDBJ databases">
        <title>Complete genome sequence of the green alga Chloropicon roscoffensis RCC1871.</title>
        <authorList>
            <person name="Lemieux C."/>
            <person name="Pombert J.-F."/>
            <person name="Otis C."/>
            <person name="Turmel M."/>
        </authorList>
    </citation>
    <scope>NUCLEOTIDE SEQUENCE [LARGE SCALE GENOMIC DNA]</scope>
    <source>
        <strain evidence="2 3">RCC1871</strain>
    </source>
</reference>
<dbReference type="Gene3D" id="3.40.50.1980">
    <property type="entry name" value="Nitrogenase molybdenum iron protein domain"/>
    <property type="match status" value="2"/>
</dbReference>
<dbReference type="PANTHER" id="PTHR42860">
    <property type="entry name" value="VITAMIN B12-BINDING PROTEIN"/>
    <property type="match status" value="1"/>
</dbReference>
<feature type="domain" description="Fe/B12 periplasmic-binding" evidence="1">
    <location>
        <begin position="26"/>
        <end position="331"/>
    </location>
</feature>
<dbReference type="Pfam" id="PF01497">
    <property type="entry name" value="Peripla_BP_2"/>
    <property type="match status" value="1"/>
</dbReference>
<dbReference type="SUPFAM" id="SSF53807">
    <property type="entry name" value="Helical backbone' metal receptor"/>
    <property type="match status" value="1"/>
</dbReference>
<gene>
    <name evidence="2" type="ORF">HKI87_08g53520</name>
</gene>
<keyword evidence="3" id="KW-1185">Reference proteome</keyword>
<dbReference type="InterPro" id="IPR051030">
    <property type="entry name" value="Vitamin_B12-ABC_binding"/>
</dbReference>
<evidence type="ECO:0000259" key="1">
    <source>
        <dbReference type="PROSITE" id="PS50983"/>
    </source>
</evidence>
<dbReference type="PROSITE" id="PS50983">
    <property type="entry name" value="FE_B12_PBP"/>
    <property type="match status" value="1"/>
</dbReference>